<dbReference type="AlphaFoldDB" id="A0A8R7PL59"/>
<evidence type="ECO:0008006" key="4">
    <source>
        <dbReference type="Google" id="ProtNLM"/>
    </source>
</evidence>
<protein>
    <recommendedName>
        <fullName evidence="4">DUF4220 domain-containing protein</fullName>
    </recommendedName>
</protein>
<keyword evidence="1" id="KW-0472">Membrane</keyword>
<feature type="transmembrane region" description="Helical" evidence="1">
    <location>
        <begin position="20"/>
        <end position="38"/>
    </location>
</feature>
<keyword evidence="3" id="KW-1185">Reference proteome</keyword>
<keyword evidence="1" id="KW-1133">Transmembrane helix</keyword>
<organism evidence="2 3">
    <name type="scientific">Triticum urartu</name>
    <name type="common">Red wild einkorn</name>
    <name type="synonym">Crithodium urartu</name>
    <dbReference type="NCBI Taxonomy" id="4572"/>
    <lineage>
        <taxon>Eukaryota</taxon>
        <taxon>Viridiplantae</taxon>
        <taxon>Streptophyta</taxon>
        <taxon>Embryophyta</taxon>
        <taxon>Tracheophyta</taxon>
        <taxon>Spermatophyta</taxon>
        <taxon>Magnoliopsida</taxon>
        <taxon>Liliopsida</taxon>
        <taxon>Poales</taxon>
        <taxon>Poaceae</taxon>
        <taxon>BOP clade</taxon>
        <taxon>Pooideae</taxon>
        <taxon>Triticodae</taxon>
        <taxon>Triticeae</taxon>
        <taxon>Triticinae</taxon>
        <taxon>Triticum</taxon>
    </lineage>
</organism>
<accession>A0A8R7PL59</accession>
<evidence type="ECO:0000313" key="2">
    <source>
        <dbReference type="EnsemblPlants" id="TuG1812G0200005799.01.T01.cds326733"/>
    </source>
</evidence>
<sequence>MSSFWAANLIWMQTFFLLRVPLWLIWALNAIRIISYFASSDRAETTNQENTRLVSDYMRYEHTLGSSHSYKYLVSGED</sequence>
<evidence type="ECO:0000256" key="1">
    <source>
        <dbReference type="SAM" id="Phobius"/>
    </source>
</evidence>
<proteinExistence type="predicted"/>
<name>A0A8R7PL59_TRIUA</name>
<dbReference type="Gramene" id="TuG1812G0200005799.01.T01">
    <property type="protein sequence ID" value="TuG1812G0200005799.01.T01.cds326733"/>
    <property type="gene ID" value="TuG1812G0200005799.01"/>
</dbReference>
<reference evidence="3" key="1">
    <citation type="journal article" date="2013" name="Nature">
        <title>Draft genome of the wheat A-genome progenitor Triticum urartu.</title>
        <authorList>
            <person name="Ling H.Q."/>
            <person name="Zhao S."/>
            <person name="Liu D."/>
            <person name="Wang J."/>
            <person name="Sun H."/>
            <person name="Zhang C."/>
            <person name="Fan H."/>
            <person name="Li D."/>
            <person name="Dong L."/>
            <person name="Tao Y."/>
            <person name="Gao C."/>
            <person name="Wu H."/>
            <person name="Li Y."/>
            <person name="Cui Y."/>
            <person name="Guo X."/>
            <person name="Zheng S."/>
            <person name="Wang B."/>
            <person name="Yu K."/>
            <person name="Liang Q."/>
            <person name="Yang W."/>
            <person name="Lou X."/>
            <person name="Chen J."/>
            <person name="Feng M."/>
            <person name="Jian J."/>
            <person name="Zhang X."/>
            <person name="Luo G."/>
            <person name="Jiang Y."/>
            <person name="Liu J."/>
            <person name="Wang Z."/>
            <person name="Sha Y."/>
            <person name="Zhang B."/>
            <person name="Wu H."/>
            <person name="Tang D."/>
            <person name="Shen Q."/>
            <person name="Xue P."/>
            <person name="Zou S."/>
            <person name="Wang X."/>
            <person name="Liu X."/>
            <person name="Wang F."/>
            <person name="Yang Y."/>
            <person name="An X."/>
            <person name="Dong Z."/>
            <person name="Zhang K."/>
            <person name="Zhang X."/>
            <person name="Luo M.C."/>
            <person name="Dvorak J."/>
            <person name="Tong Y."/>
            <person name="Wang J."/>
            <person name="Yang H."/>
            <person name="Li Z."/>
            <person name="Wang D."/>
            <person name="Zhang A."/>
            <person name="Wang J."/>
        </authorList>
    </citation>
    <scope>NUCLEOTIDE SEQUENCE</scope>
    <source>
        <strain evidence="3">cv. G1812</strain>
    </source>
</reference>
<dbReference type="EnsemblPlants" id="TuG1812G0200005799.01.T01">
    <property type="protein sequence ID" value="TuG1812G0200005799.01.T01.cds326733"/>
    <property type="gene ID" value="TuG1812G0200005799.01"/>
</dbReference>
<reference evidence="2" key="3">
    <citation type="submission" date="2022-06" db="UniProtKB">
        <authorList>
            <consortium name="EnsemblPlants"/>
        </authorList>
    </citation>
    <scope>IDENTIFICATION</scope>
</reference>
<evidence type="ECO:0000313" key="3">
    <source>
        <dbReference type="Proteomes" id="UP000015106"/>
    </source>
</evidence>
<dbReference type="Proteomes" id="UP000015106">
    <property type="component" value="Chromosome 2"/>
</dbReference>
<reference evidence="2" key="2">
    <citation type="submission" date="2018-03" db="EMBL/GenBank/DDBJ databases">
        <title>The Triticum urartu genome reveals the dynamic nature of wheat genome evolution.</title>
        <authorList>
            <person name="Ling H."/>
            <person name="Ma B."/>
            <person name="Shi X."/>
            <person name="Liu H."/>
            <person name="Dong L."/>
            <person name="Sun H."/>
            <person name="Cao Y."/>
            <person name="Gao Q."/>
            <person name="Zheng S."/>
            <person name="Li Y."/>
            <person name="Yu Y."/>
            <person name="Du H."/>
            <person name="Qi M."/>
            <person name="Li Y."/>
            <person name="Yu H."/>
            <person name="Cui Y."/>
            <person name="Wang N."/>
            <person name="Chen C."/>
            <person name="Wu H."/>
            <person name="Zhao Y."/>
            <person name="Zhang J."/>
            <person name="Li Y."/>
            <person name="Zhou W."/>
            <person name="Zhang B."/>
            <person name="Hu W."/>
            <person name="Eijk M."/>
            <person name="Tang J."/>
            <person name="Witsenboer H."/>
            <person name="Zhao S."/>
            <person name="Li Z."/>
            <person name="Zhang A."/>
            <person name="Wang D."/>
            <person name="Liang C."/>
        </authorList>
    </citation>
    <scope>NUCLEOTIDE SEQUENCE [LARGE SCALE GENOMIC DNA]</scope>
    <source>
        <strain evidence="2">cv. G1812</strain>
    </source>
</reference>
<keyword evidence="1" id="KW-0812">Transmembrane</keyword>